<organism evidence="7 8">
    <name type="scientific">Lautropia dentalis</name>
    <dbReference type="NCBI Taxonomy" id="2490857"/>
    <lineage>
        <taxon>Bacteria</taxon>
        <taxon>Pseudomonadati</taxon>
        <taxon>Pseudomonadota</taxon>
        <taxon>Betaproteobacteria</taxon>
        <taxon>Burkholderiales</taxon>
        <taxon>Burkholderiaceae</taxon>
        <taxon>Lautropia</taxon>
    </lineage>
</organism>
<evidence type="ECO:0000256" key="5">
    <source>
        <dbReference type="SAM" id="MobiDB-lite"/>
    </source>
</evidence>
<dbReference type="Proteomes" id="UP000270261">
    <property type="component" value="Unassembled WGS sequence"/>
</dbReference>
<comment type="subcellular location">
    <subcellularLocation>
        <location evidence="1">Membrane</location>
        <topology evidence="1">Single-pass membrane protein</topology>
    </subcellularLocation>
</comment>
<keyword evidence="7" id="KW-0645">Protease</keyword>
<dbReference type="GO" id="GO:0016020">
    <property type="term" value="C:membrane"/>
    <property type="evidence" value="ECO:0007669"/>
    <property type="project" value="UniProtKB-SubCell"/>
</dbReference>
<evidence type="ECO:0000313" key="7">
    <source>
        <dbReference type="EMBL" id="RRN44938.1"/>
    </source>
</evidence>
<feature type="compositionally biased region" description="Low complexity" evidence="5">
    <location>
        <begin position="69"/>
        <end position="92"/>
    </location>
</feature>
<proteinExistence type="predicted"/>
<reference evidence="7 8" key="1">
    <citation type="submission" date="2018-11" db="EMBL/GenBank/DDBJ databases">
        <title>Genome sequencing of Lautropia sp. KCOM 2505 (= ChDC F240).</title>
        <authorList>
            <person name="Kook J.-K."/>
            <person name="Park S.-N."/>
            <person name="Lim Y.K."/>
        </authorList>
    </citation>
    <scope>NUCLEOTIDE SEQUENCE [LARGE SCALE GENOMIC DNA]</scope>
    <source>
        <strain evidence="7 8">KCOM 2505</strain>
    </source>
</reference>
<gene>
    <name evidence="7" type="ORF">EHV23_01275</name>
</gene>
<dbReference type="OrthoDB" id="9774900at2"/>
<dbReference type="GO" id="GO:0006508">
    <property type="term" value="P:proteolysis"/>
    <property type="evidence" value="ECO:0007669"/>
    <property type="project" value="UniProtKB-KW"/>
</dbReference>
<feature type="compositionally biased region" description="Basic and acidic residues" evidence="5">
    <location>
        <begin position="1"/>
        <end position="17"/>
    </location>
</feature>
<evidence type="ECO:0000256" key="4">
    <source>
        <dbReference type="ARBA" id="ARBA00023136"/>
    </source>
</evidence>
<dbReference type="Pfam" id="PF04228">
    <property type="entry name" value="Zn_peptidase"/>
    <property type="match status" value="1"/>
</dbReference>
<feature type="region of interest" description="Disordered" evidence="5">
    <location>
        <begin position="69"/>
        <end position="95"/>
    </location>
</feature>
<dbReference type="RefSeq" id="WP_125094369.1">
    <property type="nucleotide sequence ID" value="NZ_RRUE01000001.1"/>
</dbReference>
<feature type="region of interest" description="Disordered" evidence="5">
    <location>
        <begin position="1"/>
        <end position="23"/>
    </location>
</feature>
<name>A0A426FQE7_9BURK</name>
<protein>
    <submittedName>
        <fullName evidence="7">Metalloprotease</fullName>
    </submittedName>
</protein>
<evidence type="ECO:0000256" key="3">
    <source>
        <dbReference type="ARBA" id="ARBA00022989"/>
    </source>
</evidence>
<evidence type="ECO:0000256" key="1">
    <source>
        <dbReference type="ARBA" id="ARBA00004167"/>
    </source>
</evidence>
<dbReference type="InterPro" id="IPR007343">
    <property type="entry name" value="Uncharacterised_pept_Zn_put"/>
</dbReference>
<keyword evidence="3 6" id="KW-1133">Transmembrane helix</keyword>
<accession>A0A426FQE7</accession>
<evidence type="ECO:0000256" key="2">
    <source>
        <dbReference type="ARBA" id="ARBA00022692"/>
    </source>
</evidence>
<keyword evidence="8" id="KW-1185">Reference proteome</keyword>
<keyword evidence="7" id="KW-0482">Metalloprotease</keyword>
<keyword evidence="4 6" id="KW-0472">Membrane</keyword>
<evidence type="ECO:0000256" key="6">
    <source>
        <dbReference type="SAM" id="Phobius"/>
    </source>
</evidence>
<sequence>MRWENERESTNIEDRRGNGGGLGGGGGLPFLGGGRLGLGTIAVILVGGWLLGINPLTLLGLLSGTDMGTPTQQQSYAPQQQSRQQGQTQGSSDPAKRFVSVVLGSTEDVWSRIFQASGARYTPPGLVLFTGRTATACGTGVTGAGPFYCPGDRKIYIDLAFNSILKNQLGADGDTAQAYVIAHEVGHHIQNLTGTLQKMEEARRRLDARSYNALSVRLELQADCYAGIWANHSQKALNWFDANDIAEAMNAASAVGDDAIQRKAGGSVNQESFTHGSSQQRLAWFRIGYESGSVQKCDTFANQRP</sequence>
<dbReference type="EMBL" id="RRUE01000001">
    <property type="protein sequence ID" value="RRN44938.1"/>
    <property type="molecule type" value="Genomic_DNA"/>
</dbReference>
<dbReference type="PANTHER" id="PTHR30168:SF0">
    <property type="entry name" value="INNER MEMBRANE PROTEIN"/>
    <property type="match status" value="1"/>
</dbReference>
<dbReference type="PANTHER" id="PTHR30168">
    <property type="entry name" value="PUTATIVE MEMBRANE PROTEIN YPFJ"/>
    <property type="match status" value="1"/>
</dbReference>
<feature type="transmembrane region" description="Helical" evidence="6">
    <location>
        <begin position="36"/>
        <end position="62"/>
    </location>
</feature>
<evidence type="ECO:0000313" key="8">
    <source>
        <dbReference type="Proteomes" id="UP000270261"/>
    </source>
</evidence>
<dbReference type="AlphaFoldDB" id="A0A426FQE7"/>
<dbReference type="GO" id="GO:0008237">
    <property type="term" value="F:metallopeptidase activity"/>
    <property type="evidence" value="ECO:0007669"/>
    <property type="project" value="UniProtKB-KW"/>
</dbReference>
<keyword evidence="7" id="KW-0378">Hydrolase</keyword>
<keyword evidence="2 6" id="KW-0812">Transmembrane</keyword>
<comment type="caution">
    <text evidence="7">The sequence shown here is derived from an EMBL/GenBank/DDBJ whole genome shotgun (WGS) entry which is preliminary data.</text>
</comment>